<evidence type="ECO:0000313" key="5">
    <source>
        <dbReference type="Proteomes" id="UP000240552"/>
    </source>
</evidence>
<dbReference type="Proteomes" id="UP000274448">
    <property type="component" value="Segment"/>
</dbReference>
<organism evidence="1 4">
    <name type="scientific">Acanthamoeba polyphaga mimivirus</name>
    <name type="common">APMV</name>
    <dbReference type="NCBI Taxonomy" id="212035"/>
    <lineage>
        <taxon>Viruses</taxon>
        <taxon>Varidnaviria</taxon>
        <taxon>Bamfordvirae</taxon>
        <taxon>Nucleocytoviricota</taxon>
        <taxon>Megaviricetes</taxon>
        <taxon>Imitervirales</taxon>
        <taxon>Mimiviridae</taxon>
        <taxon>Megamimivirinae</taxon>
        <taxon>Mimivirus</taxon>
        <taxon>Mimivirus bradfordmassiliense</taxon>
    </lineage>
</organism>
<evidence type="ECO:0000313" key="3">
    <source>
        <dbReference type="EMBL" id="AKI81245.1"/>
    </source>
</evidence>
<keyword evidence="4" id="KW-1185">Reference proteome</keyword>
<name>A0A0G2Y5W4_MIMIV</name>
<proteinExistence type="predicted"/>
<reference evidence="3 6" key="3">
    <citation type="submission" date="2014-10" db="EMBL/GenBank/DDBJ databases">
        <title>Pan-genome analysis of Brazilian lineage A amoebal mimiviruses.</title>
        <authorList>
            <person name="Assis F.L."/>
            <person name="Abrahao J.S."/>
            <person name="Kroon E.G."/>
            <person name="Dornas F.P."/>
            <person name="Andrade K.R."/>
            <person name="Borato P.V.M."/>
            <person name="Pilotto M.R."/>
            <person name="Benamar S."/>
            <person name="LaScola B."/>
            <person name="Colson P."/>
        </authorList>
    </citation>
    <scope>NUCLEOTIDE SEQUENCE [LARGE SCALE GENOMIC DNA]</scope>
    <source>
        <strain evidence="3 6">Amazonia</strain>
    </source>
</reference>
<organismHost>
    <name type="scientific">Acanthamoeba polyphaga</name>
    <name type="common">Amoeba</name>
    <dbReference type="NCBI Taxonomy" id="5757"/>
</organismHost>
<dbReference type="EMBL" id="JN036606">
    <property type="protein sequence ID" value="AEJ34822.1"/>
    <property type="molecule type" value="Genomic_DNA"/>
</dbReference>
<accession>E3VZ19</accession>
<dbReference type="Proteomes" id="UP000240552">
    <property type="component" value="Segment"/>
</dbReference>
<accession>A0A0G2Y5W4</accession>
<protein>
    <submittedName>
        <fullName evidence="2">Uncharacterized protein L575</fullName>
    </submittedName>
</protein>
<dbReference type="EMBL" id="KM982403">
    <property type="protein sequence ID" value="AKI81245.1"/>
    <property type="molecule type" value="Genomic_DNA"/>
</dbReference>
<sequence length="277" mass="32730">MDPSILSKLEYKTVNNIYYGTGIFIIRDDNDDIKYFKTYGKLTEFKHDSFLLVDLNVMIYDTVKTDYLITISDRQELTLCSASITDLKNFRIKGSRDTTNNSVLFSQFTKNNPLIVKSKNNPIYLEIKFQCETRLLKSLYFFSTGPKCGIKKVDENNYTNEYTHFDNFTEIYQTDEKKHEIVTFNNWYKFDDFIGFKLYNLNFSIINNNMEIIDIEHDRVSLSLNEFVNNFDFELLTEDNPIFIESGNIPSVLFFDKCTDSEYHRINFTVKKIDEID</sequence>
<dbReference type="GeneID" id="9925210"/>
<evidence type="ECO:0000313" key="4">
    <source>
        <dbReference type="Proteomes" id="UP000201519"/>
    </source>
</evidence>
<reference evidence="2 5" key="1">
    <citation type="journal article" date="2011" name="Proc. Natl. Acad. Sci. U.S.A.">
        <title>Mimivirus shows dramatic genome reduction after intraamoebal culture.</title>
        <authorList>
            <person name="Boyer M."/>
            <person name="Azza S."/>
            <person name="Barrassi L."/>
            <person name="Klose T."/>
            <person name="Campocasso A."/>
            <person name="Pagnier I."/>
            <person name="Fournous G."/>
            <person name="Borg A."/>
            <person name="Robert C."/>
            <person name="Zhang X."/>
            <person name="Desnues C."/>
            <person name="Henrissat B."/>
            <person name="Rossmann M.G."/>
            <person name="La Scola B."/>
            <person name="Raoult D."/>
        </authorList>
    </citation>
    <scope>NUCLEOTIDE SEQUENCE [LARGE SCALE GENOMIC DNA]</scope>
    <source>
        <strain evidence="2">M4</strain>
    </source>
</reference>
<dbReference type="RefSeq" id="YP_003987089.1">
    <property type="nucleotide sequence ID" value="NC_014649.1"/>
</dbReference>
<gene>
    <name evidence="1" type="primary">L575</name>
    <name evidence="2" type="ORF">MIMI_L575</name>
</gene>
<evidence type="ECO:0000313" key="2">
    <source>
        <dbReference type="EMBL" id="AEJ34822.1"/>
    </source>
</evidence>
<dbReference type="EMBL" id="HQ336222">
    <property type="protein sequence ID" value="ADO18277.1"/>
    <property type="molecule type" value="Genomic_DNA"/>
</dbReference>
<reference evidence="1 4" key="2">
    <citation type="journal article" date="2011" name="Virol. J.">
        <title>Breaking the 1000-gene barrier for Mimivirus using ultra-deep genome and transcriptome sequencing.</title>
        <authorList>
            <person name="Legendre M."/>
            <person name="Santini S."/>
            <person name="Rico A."/>
            <person name="Abergel C."/>
            <person name="Claverie J.M."/>
        </authorList>
    </citation>
    <scope>NUCLEOTIDE SEQUENCE [LARGE SCALE GENOMIC DNA]</scope>
</reference>
<dbReference type="KEGG" id="vg:9925210"/>
<dbReference type="Proteomes" id="UP000201519">
    <property type="component" value="Segment"/>
</dbReference>
<evidence type="ECO:0000313" key="6">
    <source>
        <dbReference type="Proteomes" id="UP000274448"/>
    </source>
</evidence>
<evidence type="ECO:0000313" key="1">
    <source>
        <dbReference type="EMBL" id="ADO18277.1"/>
    </source>
</evidence>